<dbReference type="EMBL" id="JAMQON010000009">
    <property type="protein sequence ID" value="MDS0261901.1"/>
    <property type="molecule type" value="Genomic_DNA"/>
</dbReference>
<dbReference type="Proteomes" id="UP001259659">
    <property type="component" value="Unassembled WGS sequence"/>
</dbReference>
<keyword evidence="3" id="KW-1185">Reference proteome</keyword>
<evidence type="ECO:0000313" key="2">
    <source>
        <dbReference type="EMBL" id="MDS0261901.1"/>
    </source>
</evidence>
<dbReference type="Pfam" id="PF24349">
    <property type="entry name" value="DUF7509"/>
    <property type="match status" value="1"/>
</dbReference>
<evidence type="ECO:0000313" key="3">
    <source>
        <dbReference type="Proteomes" id="UP001259659"/>
    </source>
</evidence>
<accession>A0ABU2FJD5</accession>
<dbReference type="InterPro" id="IPR055931">
    <property type="entry name" value="DUF7509"/>
</dbReference>
<sequence>MGPYTAFDASFAYPNAAALQSPFIEDPLFDPETHPHKTGHGTYEAALAELCDELRAEFGVRAFLATDIRTIPTKADAGPDEPGMSVLEQSIAFAACSDAVVFVFTNAGLTTGAGSEVGAILGEFQLRRGHPREPLKPRQRIGIFQHEAFESASIEEIPYTYGIGTREFATRPALVDDIKGFLENVRREAQAGPLPKFRSY</sequence>
<comment type="caution">
    <text evidence="2">The sequence shown here is derived from an EMBL/GenBank/DDBJ whole genome shotgun (WGS) entry which is preliminary data.</text>
</comment>
<reference evidence="2 3" key="1">
    <citation type="submission" date="2022-06" db="EMBL/GenBank/DDBJ databases">
        <title>Haloarcula sp. a new haloarchaeum isolate from saline soil.</title>
        <authorList>
            <person name="Strakova D."/>
            <person name="Galisteo C."/>
            <person name="Sanchez-Porro C."/>
            <person name="Ventosa A."/>
        </authorList>
    </citation>
    <scope>NUCLEOTIDE SEQUENCE [LARGE SCALE GENOMIC DNA]</scope>
    <source>
        <strain evidence="2 3">S1CR25-12</strain>
    </source>
</reference>
<protein>
    <recommendedName>
        <fullName evidence="1">DUF7509 domain-containing protein</fullName>
    </recommendedName>
</protein>
<organism evidence="2 3">
    <name type="scientific">Haloarcula saliterrae</name>
    <dbReference type="NCBI Taxonomy" id="2950534"/>
    <lineage>
        <taxon>Archaea</taxon>
        <taxon>Methanobacteriati</taxon>
        <taxon>Methanobacteriota</taxon>
        <taxon>Stenosarchaea group</taxon>
        <taxon>Halobacteria</taxon>
        <taxon>Halobacteriales</taxon>
        <taxon>Haloarculaceae</taxon>
        <taxon>Haloarcula</taxon>
    </lineage>
</organism>
<proteinExistence type="predicted"/>
<gene>
    <name evidence="2" type="ORF">NDI56_21070</name>
</gene>
<dbReference type="RefSeq" id="WP_310921752.1">
    <property type="nucleotide sequence ID" value="NZ_JAMQON010000009.1"/>
</dbReference>
<feature type="domain" description="DUF7509" evidence="1">
    <location>
        <begin position="1"/>
        <end position="196"/>
    </location>
</feature>
<evidence type="ECO:0000259" key="1">
    <source>
        <dbReference type="Pfam" id="PF24349"/>
    </source>
</evidence>
<name>A0ABU2FJD5_9EURY</name>